<dbReference type="Proteomes" id="UP001204798">
    <property type="component" value="Unassembled WGS sequence"/>
</dbReference>
<gene>
    <name evidence="8" type="ORF">M2350_002161</name>
</gene>
<dbReference type="PANTHER" id="PTHR30294">
    <property type="entry name" value="MEMBRANE COMPONENT OF ABC TRANSPORTER YHHJ-RELATED"/>
    <property type="match status" value="1"/>
</dbReference>
<feature type="transmembrane region" description="Helical" evidence="6">
    <location>
        <begin position="75"/>
        <end position="95"/>
    </location>
</feature>
<sequence length="260" mass="29387">MTQAAKVLVTVKPKEAVGKVGEWLAVTFTIALREVRSLFSSWIAYVTLAFFEVWAGLFFFAFIRVLQTTDMRNLFWNMAVILFIVLPMVTMRLLAEERRLGTMELLLTSPVTDWQVVLGKFMGAYYWLVVALGLTLYVPYLVHRFSGGTVDLGPYWTAYIGLLLFGATAIAVGVFWSALTDNQIIAAFATFGTLLLAYVITWPTEGTGTLAEICRKVSLYYRYQDFTAGLIQSKDVLFFLLLTVAFLYLAVQVLGSRRWR</sequence>
<evidence type="ECO:0000256" key="4">
    <source>
        <dbReference type="ARBA" id="ARBA00022989"/>
    </source>
</evidence>
<keyword evidence="9" id="KW-1185">Reference proteome</keyword>
<evidence type="ECO:0000256" key="1">
    <source>
        <dbReference type="ARBA" id="ARBA00004651"/>
    </source>
</evidence>
<keyword evidence="5 6" id="KW-0472">Membrane</keyword>
<feature type="domain" description="ABC-2 type transporter transmembrane" evidence="7">
    <location>
        <begin position="78"/>
        <end position="205"/>
    </location>
</feature>
<evidence type="ECO:0000256" key="2">
    <source>
        <dbReference type="ARBA" id="ARBA00022475"/>
    </source>
</evidence>
<feature type="transmembrane region" description="Helical" evidence="6">
    <location>
        <begin position="184"/>
        <end position="202"/>
    </location>
</feature>
<feature type="transmembrane region" description="Helical" evidence="6">
    <location>
        <begin position="155"/>
        <end position="177"/>
    </location>
</feature>
<accession>A0ABT2EP61</accession>
<comment type="caution">
    <text evidence="8">The sequence shown here is derived from an EMBL/GenBank/DDBJ whole genome shotgun (WGS) entry which is preliminary data.</text>
</comment>
<feature type="transmembrane region" description="Helical" evidence="6">
    <location>
        <begin position="124"/>
        <end position="143"/>
    </location>
</feature>
<evidence type="ECO:0000313" key="9">
    <source>
        <dbReference type="Proteomes" id="UP001204798"/>
    </source>
</evidence>
<dbReference type="InterPro" id="IPR051449">
    <property type="entry name" value="ABC-2_transporter_component"/>
</dbReference>
<evidence type="ECO:0000256" key="3">
    <source>
        <dbReference type="ARBA" id="ARBA00022692"/>
    </source>
</evidence>
<dbReference type="EMBL" id="JANUCP010000004">
    <property type="protein sequence ID" value="MCS3919744.1"/>
    <property type="molecule type" value="Genomic_DNA"/>
</dbReference>
<name>A0ABT2EP61_9BACT</name>
<keyword evidence="2" id="KW-1003">Cell membrane</keyword>
<evidence type="ECO:0000313" key="8">
    <source>
        <dbReference type="EMBL" id="MCS3919744.1"/>
    </source>
</evidence>
<evidence type="ECO:0000259" key="7">
    <source>
        <dbReference type="Pfam" id="PF12698"/>
    </source>
</evidence>
<evidence type="ECO:0000256" key="6">
    <source>
        <dbReference type="SAM" id="Phobius"/>
    </source>
</evidence>
<proteinExistence type="predicted"/>
<dbReference type="Pfam" id="PF12698">
    <property type="entry name" value="ABC2_membrane_3"/>
    <property type="match status" value="1"/>
</dbReference>
<keyword evidence="4 6" id="KW-1133">Transmembrane helix</keyword>
<feature type="transmembrane region" description="Helical" evidence="6">
    <location>
        <begin position="42"/>
        <end position="63"/>
    </location>
</feature>
<protein>
    <submittedName>
        <fullName evidence="8">ABC-2 type transport system permease protein</fullName>
    </submittedName>
</protein>
<organism evidence="8 9">
    <name type="scientific">Candidatus Fervidibacter sacchari</name>
    <dbReference type="NCBI Taxonomy" id="1448929"/>
    <lineage>
        <taxon>Bacteria</taxon>
        <taxon>Candidatus Fervidibacterota</taxon>
        <taxon>Candidatus Fervidibacter</taxon>
    </lineage>
</organism>
<feature type="transmembrane region" description="Helical" evidence="6">
    <location>
        <begin position="236"/>
        <end position="255"/>
    </location>
</feature>
<dbReference type="InterPro" id="IPR013525">
    <property type="entry name" value="ABC2_TM"/>
</dbReference>
<keyword evidence="3 6" id="KW-0812">Transmembrane</keyword>
<reference evidence="8 9" key="1">
    <citation type="submission" date="2022-08" db="EMBL/GenBank/DDBJ databases">
        <title>Bacterial and archaeal communities from various locations to study Microbial Dark Matter (Phase II).</title>
        <authorList>
            <person name="Stepanauskas R."/>
        </authorList>
    </citation>
    <scope>NUCLEOTIDE SEQUENCE [LARGE SCALE GENOMIC DNA]</scope>
    <source>
        <strain evidence="8 9">PD1</strain>
    </source>
</reference>
<evidence type="ECO:0000256" key="5">
    <source>
        <dbReference type="ARBA" id="ARBA00023136"/>
    </source>
</evidence>
<comment type="subcellular location">
    <subcellularLocation>
        <location evidence="1">Cell membrane</location>
        <topology evidence="1">Multi-pass membrane protein</topology>
    </subcellularLocation>
</comment>
<dbReference type="PANTHER" id="PTHR30294:SF29">
    <property type="entry name" value="MULTIDRUG ABC TRANSPORTER PERMEASE YBHS-RELATED"/>
    <property type="match status" value="1"/>
</dbReference>
<dbReference type="RefSeq" id="WP_259096550.1">
    <property type="nucleotide sequence ID" value="NZ_CP130454.1"/>
</dbReference>